<dbReference type="PANTHER" id="PTHR47735">
    <property type="entry name" value="POTASSIUM VOLTAGE-GATED CHANNEL SUBFAMILY KQT MEMBER 4"/>
    <property type="match status" value="1"/>
</dbReference>
<evidence type="ECO:0000256" key="2">
    <source>
        <dbReference type="ARBA" id="ARBA00004187"/>
    </source>
</evidence>
<evidence type="ECO:0000256" key="17">
    <source>
        <dbReference type="ARBA" id="ARBA00023065"/>
    </source>
</evidence>
<dbReference type="InterPro" id="IPR003937">
    <property type="entry name" value="K_chnl_volt-dep_KCNQ"/>
</dbReference>
<keyword evidence="15" id="KW-0630">Potassium</keyword>
<reference evidence="30" key="1">
    <citation type="submission" date="2016-11" db="UniProtKB">
        <authorList>
            <consortium name="WormBaseParasite"/>
        </authorList>
    </citation>
    <scope>IDENTIFICATION</scope>
</reference>
<evidence type="ECO:0000256" key="19">
    <source>
        <dbReference type="ARBA" id="ARBA00023303"/>
    </source>
</evidence>
<evidence type="ECO:0000313" key="29">
    <source>
        <dbReference type="Proteomes" id="UP000095282"/>
    </source>
</evidence>
<dbReference type="PANTHER" id="PTHR47735:SF14">
    <property type="entry name" value="POTASSIUM VOLTAGE-GATED CHANNEL SUBFAMILY KQT MEMBER 1"/>
    <property type="match status" value="1"/>
</dbReference>
<dbReference type="PRINTS" id="PR00169">
    <property type="entry name" value="KCHANNEL"/>
</dbReference>
<feature type="domain" description="Potassium channel voltage dependent KCNQ C-terminal" evidence="28">
    <location>
        <begin position="371"/>
        <end position="504"/>
    </location>
</feature>
<dbReference type="Gene3D" id="6.10.140.1910">
    <property type="match status" value="2"/>
</dbReference>
<evidence type="ECO:0000256" key="11">
    <source>
        <dbReference type="ARBA" id="ARBA00022692"/>
    </source>
</evidence>
<evidence type="ECO:0000259" key="27">
    <source>
        <dbReference type="Pfam" id="PF00520"/>
    </source>
</evidence>
<name>A0A1I7TDM5_9PELO</name>
<dbReference type="eggNOG" id="KOG1419">
    <property type="taxonomic scope" value="Eukaryota"/>
</dbReference>
<dbReference type="Pfam" id="PF03520">
    <property type="entry name" value="KCNQ_channel"/>
    <property type="match status" value="1"/>
</dbReference>
<comment type="catalytic activity">
    <reaction evidence="24">
        <text>K(+)(in) = K(+)(out)</text>
        <dbReference type="Rhea" id="RHEA:29463"/>
        <dbReference type="ChEBI" id="CHEBI:29103"/>
    </reaction>
</comment>
<feature type="domain" description="Ion transport" evidence="27">
    <location>
        <begin position="23"/>
        <end position="255"/>
    </location>
</feature>
<dbReference type="Gene3D" id="1.10.287.70">
    <property type="match status" value="1"/>
</dbReference>
<evidence type="ECO:0000256" key="24">
    <source>
        <dbReference type="ARBA" id="ARBA00034430"/>
    </source>
</evidence>
<dbReference type="STRING" id="1561998.A0A1I7TDM5"/>
<evidence type="ECO:0000256" key="10">
    <source>
        <dbReference type="ARBA" id="ARBA00022538"/>
    </source>
</evidence>
<feature type="region of interest" description="Disordered" evidence="25">
    <location>
        <begin position="524"/>
        <end position="572"/>
    </location>
</feature>
<dbReference type="GO" id="GO:0005516">
    <property type="term" value="F:calmodulin binding"/>
    <property type="evidence" value="ECO:0007669"/>
    <property type="project" value="UniProtKB-KW"/>
</dbReference>
<protein>
    <recommendedName>
        <fullName evidence="7">Potassium voltage-gated channel subfamily KQT member 1</fullName>
    </recommendedName>
    <alternativeName>
        <fullName evidence="23">IKs producing slow voltage-gated potassium channel subunit alpha KvLQT1</fullName>
    </alternativeName>
    <alternativeName>
        <fullName evidence="21">KQT-like 1</fullName>
    </alternativeName>
    <alternativeName>
        <fullName evidence="22">Voltage-gated potassium channel subunit Kv7.1</fullName>
    </alternativeName>
</protein>
<sequence length="572" mass="65236">MTYRALIYNCLERPTGWKCFLYHFSVFLIVLICLILSVLSTVEEHSHFAAELLYILEIFLVIFFAIEYIVRLWSAGCRSKYIGFWGRLKFARKPISFIDLCVVLASFTVICIGSEGQVFATSAIRGIRFLQILRMLHVDRQGGTWRLLGSVVFIHRQELITTLYIGFLGLIFSSYFVYLAEKDHVGIDGRQAFTSYADALWWGVITMTTIGYGDVVPQTWTGRIVASCFSIFAISFFALPAGILGSGFALKVQQKQRQKHFNRQIPAAATLIQCLWRCHAAEKRVSATWNAHVDPLAHETKETHHGKKHAPNDSNNISRKRQLFKKQSSLVNTFRRKGSPSADVEMGEMNNQERLLRHERNSDTDDEKRVYRVGTDVEIEYETEEANTPTKLHPDIQISHVCELTEAHRNAIRAIRKVKYFVARRRFQQARKPYDVRDVIEQYSQGHLNMMVRIKELQRRLDQTLGKPGQYDGKGSRKGHPVTIGSRLSRLELQMASLDRKVDSSTRTLNALYRLMADRNSLAISPSPPAMMSRPVSPANCLSPRDQLSPTSICSQRSGSPSYTLDPNVGWH</sequence>
<dbReference type="PRINTS" id="PR01459">
    <property type="entry name" value="KCNQCHANNEL"/>
</dbReference>
<dbReference type="GO" id="GO:0003008">
    <property type="term" value="P:system process"/>
    <property type="evidence" value="ECO:0007669"/>
    <property type="project" value="UniProtKB-ARBA"/>
</dbReference>
<dbReference type="FunFam" id="1.20.120.350:FF:000017">
    <property type="entry name" value="potassium voltage-gated channel subfamily KQT member 1"/>
    <property type="match status" value="1"/>
</dbReference>
<organism evidence="29 30">
    <name type="scientific">Caenorhabditis tropicalis</name>
    <dbReference type="NCBI Taxonomy" id="1561998"/>
    <lineage>
        <taxon>Eukaryota</taxon>
        <taxon>Metazoa</taxon>
        <taxon>Ecdysozoa</taxon>
        <taxon>Nematoda</taxon>
        <taxon>Chromadorea</taxon>
        <taxon>Rhabditida</taxon>
        <taxon>Rhabditina</taxon>
        <taxon>Rhabditomorpha</taxon>
        <taxon>Rhabditoidea</taxon>
        <taxon>Rhabditidae</taxon>
        <taxon>Peloderinae</taxon>
        <taxon>Caenorhabditis</taxon>
    </lineage>
</organism>
<dbReference type="GO" id="GO:0008076">
    <property type="term" value="C:voltage-gated potassium channel complex"/>
    <property type="evidence" value="ECO:0007669"/>
    <property type="project" value="TreeGrafter"/>
</dbReference>
<feature type="transmembrane region" description="Helical" evidence="26">
    <location>
        <begin position="52"/>
        <end position="74"/>
    </location>
</feature>
<evidence type="ECO:0000256" key="16">
    <source>
        <dbReference type="ARBA" id="ARBA00022989"/>
    </source>
</evidence>
<evidence type="ECO:0000256" key="13">
    <source>
        <dbReference type="ARBA" id="ARBA00022860"/>
    </source>
</evidence>
<feature type="transmembrane region" description="Helical" evidence="26">
    <location>
        <begin position="192"/>
        <end position="212"/>
    </location>
</feature>
<evidence type="ECO:0000256" key="6">
    <source>
        <dbReference type="ARBA" id="ARBA00009499"/>
    </source>
</evidence>
<keyword evidence="12" id="KW-0256">Endoplasmic reticulum</keyword>
<accession>A0A1I7TDM5</accession>
<keyword evidence="18 26" id="KW-0472">Membrane</keyword>
<evidence type="ECO:0000256" key="3">
    <source>
        <dbReference type="ARBA" id="ARBA00004240"/>
    </source>
</evidence>
<comment type="similarity">
    <text evidence="6">Belongs to the potassium channel family. KQT (TC 1.A.1.15) subfamily. Kv7.1/KCNQ1 sub-subfamily.</text>
</comment>
<evidence type="ECO:0000256" key="1">
    <source>
        <dbReference type="ARBA" id="ARBA00004156"/>
    </source>
</evidence>
<evidence type="ECO:0000256" key="23">
    <source>
        <dbReference type="ARBA" id="ARBA00032659"/>
    </source>
</evidence>
<evidence type="ECO:0000256" key="8">
    <source>
        <dbReference type="ARBA" id="ARBA00022448"/>
    </source>
</evidence>
<evidence type="ECO:0000259" key="28">
    <source>
        <dbReference type="Pfam" id="PF03520"/>
    </source>
</evidence>
<feature type="transmembrane region" description="Helical" evidence="26">
    <location>
        <begin position="20"/>
        <end position="40"/>
    </location>
</feature>
<keyword evidence="8" id="KW-0813">Transport</keyword>
<keyword evidence="16 26" id="KW-1133">Transmembrane helix</keyword>
<feature type="transmembrane region" description="Helical" evidence="26">
    <location>
        <begin position="95"/>
        <end position="120"/>
    </location>
</feature>
<dbReference type="GO" id="GO:0005249">
    <property type="term" value="F:voltage-gated potassium channel activity"/>
    <property type="evidence" value="ECO:0007669"/>
    <property type="project" value="InterPro"/>
</dbReference>
<keyword evidence="29" id="KW-1185">Reference proteome</keyword>
<evidence type="ECO:0000256" key="22">
    <source>
        <dbReference type="ARBA" id="ARBA00030121"/>
    </source>
</evidence>
<evidence type="ECO:0000256" key="26">
    <source>
        <dbReference type="SAM" id="Phobius"/>
    </source>
</evidence>
<proteinExistence type="inferred from homology"/>
<evidence type="ECO:0000313" key="30">
    <source>
        <dbReference type="WBParaSite" id="Csp11.Scaffold586.g4894.t1"/>
    </source>
</evidence>
<dbReference type="AlphaFoldDB" id="A0A1I7TDM5"/>
<dbReference type="SUPFAM" id="SSF81324">
    <property type="entry name" value="Voltage-gated potassium channels"/>
    <property type="match status" value="1"/>
</dbReference>
<dbReference type="InterPro" id="IPR005821">
    <property type="entry name" value="Ion_trans_dom"/>
</dbReference>
<evidence type="ECO:0000256" key="18">
    <source>
        <dbReference type="ARBA" id="ARBA00023136"/>
    </source>
</evidence>
<feature type="compositionally biased region" description="Polar residues" evidence="25">
    <location>
        <begin position="546"/>
        <end position="565"/>
    </location>
</feature>
<keyword evidence="10" id="KW-0633">Potassium transport</keyword>
<evidence type="ECO:0000256" key="12">
    <source>
        <dbReference type="ARBA" id="ARBA00022824"/>
    </source>
</evidence>
<evidence type="ECO:0000256" key="25">
    <source>
        <dbReference type="SAM" id="MobiDB-lite"/>
    </source>
</evidence>
<evidence type="ECO:0000256" key="20">
    <source>
        <dbReference type="ARBA" id="ARBA00023329"/>
    </source>
</evidence>
<dbReference type="Proteomes" id="UP000095282">
    <property type="component" value="Unplaced"/>
</dbReference>
<dbReference type="InterPro" id="IPR013821">
    <property type="entry name" value="K_chnl_volt-dep_KCNQ_C"/>
</dbReference>
<evidence type="ECO:0000256" key="15">
    <source>
        <dbReference type="ARBA" id="ARBA00022958"/>
    </source>
</evidence>
<dbReference type="WBParaSite" id="Csp11.Scaffold586.g4894.t1">
    <property type="protein sequence ID" value="Csp11.Scaffold586.g4894.t1"/>
    <property type="gene ID" value="Csp11.Scaffold586.g4894"/>
</dbReference>
<dbReference type="GO" id="GO:0051049">
    <property type="term" value="P:regulation of transport"/>
    <property type="evidence" value="ECO:0007669"/>
    <property type="project" value="UniProtKB-ARBA"/>
</dbReference>
<evidence type="ECO:0000256" key="21">
    <source>
        <dbReference type="ARBA" id="ARBA00029687"/>
    </source>
</evidence>
<evidence type="ECO:0000256" key="9">
    <source>
        <dbReference type="ARBA" id="ARBA00022475"/>
    </source>
</evidence>
<dbReference type="Pfam" id="PF00520">
    <property type="entry name" value="Ion_trans"/>
    <property type="match status" value="1"/>
</dbReference>
<keyword evidence="13" id="KW-0112">Calmodulin-binding</keyword>
<keyword evidence="19" id="KW-0407">Ion channel</keyword>
<keyword evidence="9" id="KW-1003">Cell membrane</keyword>
<feature type="transmembrane region" description="Helical" evidence="26">
    <location>
        <begin position="159"/>
        <end position="180"/>
    </location>
</feature>
<evidence type="ECO:0000256" key="14">
    <source>
        <dbReference type="ARBA" id="ARBA00022882"/>
    </source>
</evidence>
<dbReference type="GO" id="GO:0045121">
    <property type="term" value="C:membrane raft"/>
    <property type="evidence" value="ECO:0007669"/>
    <property type="project" value="UniProtKB-SubCell"/>
</dbReference>
<evidence type="ECO:0000256" key="5">
    <source>
        <dbReference type="ARBA" id="ARBA00004651"/>
    </source>
</evidence>
<dbReference type="GO" id="GO:0030659">
    <property type="term" value="C:cytoplasmic vesicle membrane"/>
    <property type="evidence" value="ECO:0007669"/>
    <property type="project" value="UniProtKB-SubCell"/>
</dbReference>
<evidence type="ECO:0000256" key="7">
    <source>
        <dbReference type="ARBA" id="ARBA00019342"/>
    </source>
</evidence>
<evidence type="ECO:0000256" key="4">
    <source>
        <dbReference type="ARBA" id="ARBA00004285"/>
    </source>
</evidence>
<keyword evidence="17" id="KW-0406">Ion transport</keyword>
<dbReference type="GO" id="GO:0005783">
    <property type="term" value="C:endoplasmic reticulum"/>
    <property type="evidence" value="ECO:0007669"/>
    <property type="project" value="UniProtKB-SubCell"/>
</dbReference>
<feature type="transmembrane region" description="Helical" evidence="26">
    <location>
        <begin position="224"/>
        <end position="250"/>
    </location>
</feature>
<keyword evidence="11 26" id="KW-0812">Transmembrane</keyword>
<dbReference type="GO" id="GO:0016323">
    <property type="term" value="C:basolateral plasma membrane"/>
    <property type="evidence" value="ECO:0007669"/>
    <property type="project" value="UniProtKB-SubCell"/>
</dbReference>
<keyword evidence="20" id="KW-0968">Cytoplasmic vesicle</keyword>
<dbReference type="FunFam" id="1.10.287.70:FF:000113">
    <property type="entry name" value="Potassium voltage-gated channel subfamily KQT member 1"/>
    <property type="match status" value="1"/>
</dbReference>
<comment type="subcellular location">
    <subcellularLocation>
        <location evidence="2">Basolateral cell membrane</location>
    </subcellularLocation>
    <subcellularLocation>
        <location evidence="5">Cell membrane</location>
        <topology evidence="5">Multi-pass membrane protein</topology>
    </subcellularLocation>
    <subcellularLocation>
        <location evidence="1">Cytoplasmic vesicle membrane</location>
    </subcellularLocation>
    <subcellularLocation>
        <location evidence="3">Endoplasmic reticulum</location>
    </subcellularLocation>
    <subcellularLocation>
        <location evidence="4">Membrane raft</location>
    </subcellularLocation>
</comment>
<keyword evidence="14" id="KW-0851">Voltage-gated channel</keyword>